<dbReference type="EMBL" id="CANTFL010000073">
    <property type="protein sequence ID" value="CAI5710730.1"/>
    <property type="molecule type" value="Genomic_DNA"/>
</dbReference>
<accession>A0AAV0T2N4</accession>
<evidence type="ECO:0000313" key="2">
    <source>
        <dbReference type="EMBL" id="CAI5710730.1"/>
    </source>
</evidence>
<feature type="compositionally biased region" description="Basic and acidic residues" evidence="1">
    <location>
        <begin position="460"/>
        <end position="477"/>
    </location>
</feature>
<feature type="compositionally biased region" description="Low complexity" evidence="1">
    <location>
        <begin position="483"/>
        <end position="509"/>
    </location>
</feature>
<feature type="region of interest" description="Disordered" evidence="1">
    <location>
        <begin position="46"/>
        <end position="67"/>
    </location>
</feature>
<evidence type="ECO:0000313" key="3">
    <source>
        <dbReference type="Proteomes" id="UP001162031"/>
    </source>
</evidence>
<reference evidence="2" key="1">
    <citation type="submission" date="2022-12" db="EMBL/GenBank/DDBJ databases">
        <authorList>
            <person name="Webb A."/>
        </authorList>
    </citation>
    <scope>NUCLEOTIDE SEQUENCE</scope>
    <source>
        <strain evidence="2">Hp1</strain>
    </source>
</reference>
<dbReference type="AlphaFoldDB" id="A0AAV0T2N4"/>
<dbReference type="InterPro" id="IPR032048">
    <property type="entry name" value="TGase_elicitor"/>
</dbReference>
<dbReference type="GO" id="GO:0016755">
    <property type="term" value="F:aminoacyltransferase activity"/>
    <property type="evidence" value="ECO:0007669"/>
    <property type="project" value="InterPro"/>
</dbReference>
<organism evidence="2 3">
    <name type="scientific">Hyaloperonospora brassicae</name>
    <name type="common">Brassica downy mildew</name>
    <name type="synonym">Peronospora brassicae</name>
    <dbReference type="NCBI Taxonomy" id="162125"/>
    <lineage>
        <taxon>Eukaryota</taxon>
        <taxon>Sar</taxon>
        <taxon>Stramenopiles</taxon>
        <taxon>Oomycota</taxon>
        <taxon>Peronosporomycetes</taxon>
        <taxon>Peronosporales</taxon>
        <taxon>Peronosporaceae</taxon>
        <taxon>Hyaloperonospora</taxon>
    </lineage>
</organism>
<dbReference type="Proteomes" id="UP001162031">
    <property type="component" value="Unassembled WGS sequence"/>
</dbReference>
<name>A0AAV0T2N4_HYABA</name>
<feature type="compositionally biased region" description="Low complexity" evidence="1">
    <location>
        <begin position="595"/>
        <end position="610"/>
    </location>
</feature>
<sequence>MGHWKLACGLAAVYVGRHVTARPINEDITDVPDEFVELDETFPGSGAFLPKDAAPTPTTFDTRGRSGNAVQEPPAALYDPGSLHAPSVARRRLEGTMTRDMEKLEQFFGLELVTDITKLPTKYEHHPIPWPGSYWPTYADSINYQWDKKQPSPAEKYATAFGHDVATMMDKISMKSGIDKHKNRKKCKHQRDCRVLKDTSVCAKRHGHKMGYCIPKWFGICHAWAPAAILEPEPRCVVEHNGTTFEPYDIKALITMAYHGSKIPTIFTGSRFNGNDATSNITDKFGRFTDERRRDISPGFFHIATTNIMGRFNSSFVIDMTAGSEVWNQPVRGYEIVRLAWVTPEAAAKRYFNVDKYPFNDAATKIAVVTTRVYWVSESGENGPLVSTGRVDKFTTKVDYEYVLETDETYQILGGEWLSGSKATHIDFMWIPASKPDLSTTTSLGMVYAEVEELILESARADCKSPPAKDKKPKPDTGDSETSDASSSGPASDDGPSGDAEASGSAPDGSSDDDEAPGPAPGGSANNPVPRPGSRGSSKSGSGDSPAPTPGRPPAPAPGGDAPEAPPVEPEDASGGDAPEAPPDESEDASGGDASGRVPAGAPAASRPSS</sequence>
<gene>
    <name evidence="2" type="ORF">HBR001_LOCUS520</name>
</gene>
<proteinExistence type="predicted"/>
<feature type="compositionally biased region" description="Low complexity" evidence="1">
    <location>
        <begin position="532"/>
        <end position="546"/>
    </location>
</feature>
<evidence type="ECO:0008006" key="4">
    <source>
        <dbReference type="Google" id="ProtNLM"/>
    </source>
</evidence>
<feature type="region of interest" description="Disordered" evidence="1">
    <location>
        <begin position="460"/>
        <end position="610"/>
    </location>
</feature>
<dbReference type="Gene3D" id="3.30.40.240">
    <property type="entry name" value="Transglutaminase elicitor, body domain"/>
    <property type="match status" value="1"/>
</dbReference>
<dbReference type="Pfam" id="PF16683">
    <property type="entry name" value="TGase_elicitor"/>
    <property type="match status" value="1"/>
</dbReference>
<protein>
    <recommendedName>
        <fullName evidence="4">Elicitor-like transglutaminase</fullName>
    </recommendedName>
</protein>
<feature type="compositionally biased region" description="Pro residues" evidence="1">
    <location>
        <begin position="547"/>
        <end position="557"/>
    </location>
</feature>
<keyword evidence="3" id="KW-1185">Reference proteome</keyword>
<evidence type="ECO:0000256" key="1">
    <source>
        <dbReference type="SAM" id="MobiDB-lite"/>
    </source>
</evidence>
<comment type="caution">
    <text evidence="2">The sequence shown here is derived from an EMBL/GenBank/DDBJ whole genome shotgun (WGS) entry which is preliminary data.</text>
</comment>